<dbReference type="InterPro" id="IPR056856">
    <property type="entry name" value="TPR_AP5Z1_C"/>
</dbReference>
<dbReference type="RefSeq" id="XP_019643791.1">
    <property type="nucleotide sequence ID" value="XM_019788232.1"/>
</dbReference>
<name>A0A6P5AP25_BRABE</name>
<feature type="domain" description="AP-5 complex subunit zeta-1 ARM repeats" evidence="1">
    <location>
        <begin position="294"/>
        <end position="411"/>
    </location>
</feature>
<proteinExistence type="predicted"/>
<evidence type="ECO:0000259" key="2">
    <source>
        <dbReference type="Pfam" id="PF25153"/>
    </source>
</evidence>
<feature type="domain" description="AP-5 complex subunit zeta-1 C-terminal TPR" evidence="3">
    <location>
        <begin position="423"/>
        <end position="772"/>
    </location>
</feature>
<dbReference type="Pfam" id="PF25154">
    <property type="entry name" value="TPR_AP5Z1_C"/>
    <property type="match status" value="1"/>
</dbReference>
<dbReference type="PANTHER" id="PTHR46488">
    <property type="entry name" value="AP-5 COMPLEX SUBUNIT ZETA-1"/>
    <property type="match status" value="1"/>
</dbReference>
<evidence type="ECO:0000259" key="3">
    <source>
        <dbReference type="Pfam" id="PF25154"/>
    </source>
</evidence>
<dbReference type="InterPro" id="IPR056857">
    <property type="entry name" value="TPR_AP5Z1_N"/>
</dbReference>
<dbReference type="GeneID" id="109484872"/>
<sequence length="780" mass="87354">MDSVGPIIERARAISHEELQEFYRGLQEALKSQSIADVTPSLRQLWLSLACTRYRGDVPPDLLMPLWQAVKEPHLGPVMIRILCAAILQELSPCQSVCMRAGELSSGPLSSSSLALTLPVVAGVGHYHPDLQVLREQLLTWLTGAGQVDTAAITHVLGCLWGMDNSEVITLTQEQVDGVSKQLCTWLTTTSTTQPPNPFSKNIFSSRQLVAVTEVDETPSHDMFTVLSVGQYYSPDQFLNMQVFSMMRGWLHKHQSKNGESAAMGLLVDKMCEYCLRMLDQCERKAVLQQDAELQQACLTEVILLLDTMCQQNSSLIPRVFPSIKRVYNRIQNNPTSSINIINILQFLLHHSDAVMYDTGPALQHFFLKILDKQCIDQPLAFEGTLFCLENMENLCNNTAVLRKFFPCLLKVFAWQPKTLLAEFVDLLPTMVSEETAIEVFHCLLDLPVITAAMETVMRVEQRASLTVTDLSPEAMTQTTPELAYTDPLHRPLFNFILRAEGGLGDTIDRLKVLHDILQDYSTLPRVVICSQAAPVLLRVYLQTVEQEASVDLLARLFPVLLERSSLLFPIKTFQTEVKRVLSEALVWAVQTSPGLLIDNRQEVQELMSSPRNFTGREDVFLHLAWAIGEYMSVTYDRRCTPDIISQYYEVVECLLYELSVSQLGRMETPLQHRARLTAVLMTALAKLATRCQDLMPRVLLCLTKITQQLPASGSQDPGDAVLLARAPVLINLCRMPNVAPLLSSLPAKTDDNSKLHQDQNSSSCLLLQLTEAVMNQSQQ</sequence>
<evidence type="ECO:0000313" key="4">
    <source>
        <dbReference type="Proteomes" id="UP000515135"/>
    </source>
</evidence>
<protein>
    <submittedName>
        <fullName evidence="5">AP-5 complex subunit zeta-1-like</fullName>
    </submittedName>
</protein>
<dbReference type="AlphaFoldDB" id="A0A6P5AP25"/>
<dbReference type="Proteomes" id="UP000515135">
    <property type="component" value="Unplaced"/>
</dbReference>
<reference evidence="5" key="1">
    <citation type="submission" date="2025-08" db="UniProtKB">
        <authorList>
            <consortium name="RefSeq"/>
        </authorList>
    </citation>
    <scope>IDENTIFICATION</scope>
    <source>
        <tissue evidence="5">Gonad</tissue>
    </source>
</reference>
<accession>A0A6P5AP25</accession>
<dbReference type="InterPro" id="IPR028222">
    <property type="entry name" value="AP5Z1"/>
</dbReference>
<organism evidence="4 5">
    <name type="scientific">Branchiostoma belcheri</name>
    <name type="common">Amphioxus</name>
    <dbReference type="NCBI Taxonomy" id="7741"/>
    <lineage>
        <taxon>Eukaryota</taxon>
        <taxon>Metazoa</taxon>
        <taxon>Chordata</taxon>
        <taxon>Cephalochordata</taxon>
        <taxon>Leptocardii</taxon>
        <taxon>Amphioxiformes</taxon>
        <taxon>Branchiostomatidae</taxon>
        <taxon>Branchiostoma</taxon>
    </lineage>
</organism>
<keyword evidence="4" id="KW-1185">Reference proteome</keyword>
<feature type="domain" description="AP-5 complex subunit zeta-1 N-terminal TPR" evidence="2">
    <location>
        <begin position="7"/>
        <end position="260"/>
    </location>
</feature>
<dbReference type="Pfam" id="PF25153">
    <property type="entry name" value="TPR_AP5Z1"/>
    <property type="match status" value="1"/>
</dbReference>
<dbReference type="PANTHER" id="PTHR46488:SF1">
    <property type="entry name" value="AP-5 COMPLEX SUBUNIT ZETA-1"/>
    <property type="match status" value="1"/>
</dbReference>
<dbReference type="OrthoDB" id="744564at2759"/>
<evidence type="ECO:0000259" key="1">
    <source>
        <dbReference type="Pfam" id="PF14764"/>
    </source>
</evidence>
<evidence type="ECO:0000313" key="5">
    <source>
        <dbReference type="RefSeq" id="XP_019643791.1"/>
    </source>
</evidence>
<dbReference type="InterPro" id="IPR055450">
    <property type="entry name" value="AP5Z1_ARM"/>
</dbReference>
<dbReference type="GO" id="GO:0044599">
    <property type="term" value="C:AP-5 adaptor complex"/>
    <property type="evidence" value="ECO:0007669"/>
    <property type="project" value="InterPro"/>
</dbReference>
<gene>
    <name evidence="5" type="primary">LOC109484872</name>
</gene>
<dbReference type="Pfam" id="PF14764">
    <property type="entry name" value="SPG48"/>
    <property type="match status" value="1"/>
</dbReference>
<dbReference type="KEGG" id="bbel:109484872"/>